<dbReference type="PROSITE" id="PS51590">
    <property type="entry name" value="SAM_MT_MNV_L"/>
    <property type="match status" value="1"/>
</dbReference>
<comment type="subcellular location">
    <subcellularLocation>
        <location evidence="1">Host cytoplasm</location>
    </subcellularLocation>
    <subcellularLocation>
        <location evidence="2">Virion</location>
    </subcellularLocation>
</comment>
<keyword evidence="7" id="KW-0507">mRNA processing</keyword>
<dbReference type="InterPro" id="IPR048397">
    <property type="entry name" value="Methyltrans_Mon_CD"/>
</dbReference>
<evidence type="ECO:0000256" key="3">
    <source>
        <dbReference type="ARBA" id="ARBA00012494"/>
    </source>
</evidence>
<evidence type="ECO:0000256" key="10">
    <source>
        <dbReference type="ARBA" id="ARBA00022695"/>
    </source>
</evidence>
<dbReference type="GeneID" id="26122664"/>
<feature type="domain" description="Mononegavirus-type SAM-dependent 2'-O-MTase" evidence="28">
    <location>
        <begin position="1657"/>
        <end position="1854"/>
    </location>
</feature>
<evidence type="ECO:0000256" key="13">
    <source>
        <dbReference type="ARBA" id="ARBA00022840"/>
    </source>
</evidence>
<evidence type="ECO:0000256" key="19">
    <source>
        <dbReference type="ARBA" id="ARBA00024494"/>
    </source>
</evidence>
<dbReference type="EMBL" id="KM350503">
    <property type="protein sequence ID" value="AIS40850.1"/>
    <property type="molecule type" value="Viral_cRNA"/>
</dbReference>
<protein>
    <recommendedName>
        <fullName evidence="23">Replicase</fullName>
        <ecNumber evidence="21">2.1.1.375</ecNumber>
        <ecNumber evidence="3">2.7.7.48</ecNumber>
        <ecNumber evidence="4">2.7.7.88</ecNumber>
    </recommendedName>
    <alternativeName>
        <fullName evidence="22">Transcriptase</fullName>
    </alternativeName>
</protein>
<keyword evidence="10" id="KW-0548">Nucleotidyltransferase</keyword>
<evidence type="ECO:0000256" key="8">
    <source>
        <dbReference type="ARBA" id="ARBA00022679"/>
    </source>
</evidence>
<dbReference type="PROSITE" id="PS50526">
    <property type="entry name" value="RDRP_SSRNA_NEG_NONSEG"/>
    <property type="match status" value="1"/>
</dbReference>
<reference evidence="29 30" key="1">
    <citation type="submission" date="2014-08" db="EMBL/GenBank/DDBJ databases">
        <title>Fauna of hematophagous Diptera (families Ceratopogonidae, Culicidae and Psychodidae) in the Municipality of Santa Barbara do Para, Para State, Brazil: isolation of a new arbovirus of the Rhabdoviridae family.</title>
        <authorList>
            <person name="Castro F.C."/>
            <person name="Kodama C.S."/>
            <person name="Nunes A.L.Q."/>
            <person name="Monteiro H.A.O."/>
            <person name="Chiang J.O."/>
            <person name="Nunes Neto J.P."/>
            <person name="Silva O.V."/>
            <person name="Martins L.C."/>
            <person name="Saraiva H.A.C."/>
            <person name="Segura M.N.O."/>
            <person name="Medeiros D.B.A."/>
            <person name="Nunes M.R.T."/>
            <person name="Nascimento B.L.S."/>
            <person name="Vasconcelos P.F.C."/>
        </authorList>
    </citation>
    <scope>NUCLEOTIDE SEQUENCE [LARGE SCALE GENOMIC DNA]</scope>
    <source>
        <strain evidence="29">AR775619</strain>
    </source>
</reference>
<evidence type="ECO:0000256" key="20">
    <source>
        <dbReference type="ARBA" id="ARBA00024499"/>
    </source>
</evidence>
<comment type="catalytic activity">
    <reaction evidence="24">
        <text>a 5'-end (5'-triphosphoguanosine)-adenylyl-adenylyl-cytidylyl-adenosine in mRNA + S-adenosyl-L-methionine = a 5'-end (5'-triphosphoguanosine)-(2'-O-methyladenylyl)-adenylyl-cytidylyl-adenosine in mRNA + S-adenosyl-L-homocysteine + H(+)</text>
        <dbReference type="Rhea" id="RHEA:65380"/>
        <dbReference type="Rhea" id="RHEA-COMP:16797"/>
        <dbReference type="Rhea" id="RHEA-COMP:16801"/>
        <dbReference type="ChEBI" id="CHEBI:15378"/>
        <dbReference type="ChEBI" id="CHEBI:57856"/>
        <dbReference type="ChEBI" id="CHEBI:59789"/>
        <dbReference type="ChEBI" id="CHEBI:156482"/>
        <dbReference type="ChEBI" id="CHEBI:156484"/>
    </reaction>
</comment>
<dbReference type="Pfam" id="PF14318">
    <property type="entry name" value="Mononeg_mRNAcap"/>
    <property type="match status" value="1"/>
</dbReference>
<evidence type="ECO:0000256" key="15">
    <source>
        <dbReference type="ARBA" id="ARBA00022953"/>
    </source>
</evidence>
<evidence type="ECO:0000256" key="5">
    <source>
        <dbReference type="ARBA" id="ARBA00022484"/>
    </source>
</evidence>
<dbReference type="GO" id="GO:0016787">
    <property type="term" value="F:hydrolase activity"/>
    <property type="evidence" value="ECO:0007669"/>
    <property type="project" value="UniProtKB-KW"/>
</dbReference>
<dbReference type="InterPro" id="IPR039736">
    <property type="entry name" value="L_poly_C"/>
</dbReference>
<evidence type="ECO:0000256" key="12">
    <source>
        <dbReference type="ARBA" id="ARBA00022801"/>
    </source>
</evidence>
<dbReference type="EC" id="2.7.7.48" evidence="3"/>
<dbReference type="Proteomes" id="UP000113480">
    <property type="component" value="Segment"/>
</dbReference>
<comment type="catalytic activity">
    <reaction evidence="25">
        <text>a 5'-end (5'-triphosphoguanosine)-adenylyl-adenylyl-cytidylyl-adenosine in mRNA + 2 S-adenosyl-L-methionine = a 5'-end (N(7)-methyl 5'-triphosphoguanosine)-(2'-O-methyladenylyl)-adenylyl-cytidylyl-adenosine in mRNA + 2 S-adenosyl-L-homocysteine + H(+)</text>
        <dbReference type="Rhea" id="RHEA:65376"/>
        <dbReference type="Rhea" id="RHEA-COMP:16797"/>
        <dbReference type="Rhea" id="RHEA-COMP:16798"/>
        <dbReference type="ChEBI" id="CHEBI:15378"/>
        <dbReference type="ChEBI" id="CHEBI:57856"/>
        <dbReference type="ChEBI" id="CHEBI:59789"/>
        <dbReference type="ChEBI" id="CHEBI:156483"/>
        <dbReference type="ChEBI" id="CHEBI:156484"/>
        <dbReference type="EC" id="2.1.1.375"/>
    </reaction>
</comment>
<evidence type="ECO:0000256" key="1">
    <source>
        <dbReference type="ARBA" id="ARBA00004192"/>
    </source>
</evidence>
<keyword evidence="18" id="KW-0511">Multifunctional enzyme</keyword>
<keyword evidence="13" id="KW-0067">ATP-binding</keyword>
<dbReference type="InterPro" id="IPR039530">
    <property type="entry name" value="L_methyltransferase_rhabdo"/>
</dbReference>
<dbReference type="NCBIfam" id="TIGR04198">
    <property type="entry name" value="paramyx_RNAcap"/>
    <property type="match status" value="1"/>
</dbReference>
<evidence type="ECO:0000256" key="14">
    <source>
        <dbReference type="ARBA" id="ARBA00022844"/>
    </source>
</evidence>
<dbReference type="Pfam" id="PF21080">
    <property type="entry name" value="Methyltrans_Mon_1st"/>
    <property type="match status" value="1"/>
</dbReference>
<keyword evidence="17" id="KW-1035">Host cytoplasm</keyword>
<evidence type="ECO:0000259" key="27">
    <source>
        <dbReference type="PROSITE" id="PS50526"/>
    </source>
</evidence>
<evidence type="ECO:0000256" key="22">
    <source>
        <dbReference type="ARBA" id="ARBA00030436"/>
    </source>
</evidence>
<keyword evidence="9" id="KW-0949">S-adenosyl-L-methionine</keyword>
<evidence type="ECO:0000256" key="2">
    <source>
        <dbReference type="ARBA" id="ARBA00004328"/>
    </source>
</evidence>
<keyword evidence="6" id="KW-0489">Methyltransferase</keyword>
<dbReference type="GO" id="GO:0003968">
    <property type="term" value="F:RNA-directed RNA polymerase activity"/>
    <property type="evidence" value="ECO:0007669"/>
    <property type="project" value="UniProtKB-KW"/>
</dbReference>
<evidence type="ECO:0000256" key="9">
    <source>
        <dbReference type="ARBA" id="ARBA00022691"/>
    </source>
</evidence>
<dbReference type="InterPro" id="IPR026890">
    <property type="entry name" value="Mononeg_mRNAcap"/>
</dbReference>
<dbReference type="EC" id="2.1.1.375" evidence="21"/>
<evidence type="ECO:0000259" key="28">
    <source>
        <dbReference type="PROSITE" id="PS51590"/>
    </source>
</evidence>
<organism evidence="29 30">
    <name type="scientific">Santa barbara virus</name>
    <dbReference type="NCBI Taxonomy" id="1552661"/>
    <lineage>
        <taxon>Viruses</taxon>
        <taxon>Riboviria</taxon>
        <taxon>Orthornavirae</taxon>
        <taxon>Negarnaviricota</taxon>
        <taxon>Haploviricotina</taxon>
        <taxon>Monjiviricetes</taxon>
        <taxon>Mononegavirales</taxon>
        <taxon>Rhabdoviridae</taxon>
        <taxon>Alpharhabdovirinae</taxon>
        <taxon>Arurhavirus</taxon>
        <taxon>Arurhavirus santabarbara</taxon>
    </lineage>
</organism>
<keyword evidence="30" id="KW-1185">Reference proteome</keyword>
<keyword evidence="15" id="KW-0693">Viral RNA replication</keyword>
<dbReference type="GO" id="GO:0030430">
    <property type="term" value="C:host cell cytoplasm"/>
    <property type="evidence" value="ECO:0007669"/>
    <property type="project" value="UniProtKB-SubCell"/>
</dbReference>
<keyword evidence="5" id="KW-0696">RNA-directed RNA polymerase</keyword>
<accession>A0A097A5B9</accession>
<proteinExistence type="predicted"/>
<dbReference type="Pfam" id="PF00946">
    <property type="entry name" value="Mononeg_RNA_pol"/>
    <property type="match status" value="1"/>
</dbReference>
<dbReference type="InterPro" id="IPR025786">
    <property type="entry name" value="Mononega_L_MeTrfase"/>
</dbReference>
<evidence type="ECO:0000256" key="26">
    <source>
        <dbReference type="ARBA" id="ARBA00048548"/>
    </source>
</evidence>
<name>A0A097A5B9_9RHAB</name>
<evidence type="ECO:0000256" key="7">
    <source>
        <dbReference type="ARBA" id="ARBA00022664"/>
    </source>
</evidence>
<dbReference type="KEGG" id="vg:26122664"/>
<dbReference type="EC" id="2.7.7.88" evidence="4"/>
<evidence type="ECO:0000256" key="17">
    <source>
        <dbReference type="ARBA" id="ARBA00023200"/>
    </source>
</evidence>
<comment type="catalytic activity">
    <reaction evidence="26">
        <text>GTP + H2O = GDP + phosphate + H(+)</text>
        <dbReference type="Rhea" id="RHEA:19669"/>
        <dbReference type="ChEBI" id="CHEBI:15377"/>
        <dbReference type="ChEBI" id="CHEBI:15378"/>
        <dbReference type="ChEBI" id="CHEBI:37565"/>
        <dbReference type="ChEBI" id="CHEBI:43474"/>
        <dbReference type="ChEBI" id="CHEBI:58189"/>
    </reaction>
</comment>
<dbReference type="GO" id="GO:0004482">
    <property type="term" value="F:mRNA 5'-cap (guanine-N7-)-methyltransferase activity"/>
    <property type="evidence" value="ECO:0007669"/>
    <property type="project" value="InterPro"/>
</dbReference>
<dbReference type="GO" id="GO:0005524">
    <property type="term" value="F:ATP binding"/>
    <property type="evidence" value="ECO:0007669"/>
    <property type="project" value="UniProtKB-KW"/>
</dbReference>
<evidence type="ECO:0000256" key="11">
    <source>
        <dbReference type="ARBA" id="ARBA00022741"/>
    </source>
</evidence>
<feature type="domain" description="RdRp catalytic" evidence="27">
    <location>
        <begin position="608"/>
        <end position="794"/>
    </location>
</feature>
<comment type="catalytic activity">
    <reaction evidence="19">
        <text>a 5'-end triphospho-adenylyl-adenylyl-cytidylyl-adenosine in mRNA + GDP + H(+) = a 5'-end (5'-triphosphoguanosine)-adenylyl-adenylyl-cytidylyl-adenosine in mRNA + diphosphate</text>
        <dbReference type="Rhea" id="RHEA:65436"/>
        <dbReference type="Rhea" id="RHEA-COMP:16797"/>
        <dbReference type="Rhea" id="RHEA-COMP:16799"/>
        <dbReference type="ChEBI" id="CHEBI:15378"/>
        <dbReference type="ChEBI" id="CHEBI:33019"/>
        <dbReference type="ChEBI" id="CHEBI:58189"/>
        <dbReference type="ChEBI" id="CHEBI:156484"/>
        <dbReference type="ChEBI" id="CHEBI:156503"/>
        <dbReference type="EC" id="2.7.7.88"/>
    </reaction>
</comment>
<evidence type="ECO:0000313" key="30">
    <source>
        <dbReference type="Proteomes" id="UP000113480"/>
    </source>
</evidence>
<keyword evidence="16" id="KW-0506">mRNA capping</keyword>
<keyword evidence="11" id="KW-0547">Nucleotide-binding</keyword>
<dbReference type="RefSeq" id="YP_009176999.1">
    <property type="nucleotide sequence ID" value="NC_028234.1"/>
</dbReference>
<evidence type="ECO:0000256" key="18">
    <source>
        <dbReference type="ARBA" id="ARBA00023268"/>
    </source>
</evidence>
<keyword evidence="8" id="KW-0808">Transferase</keyword>
<evidence type="ECO:0000313" key="29">
    <source>
        <dbReference type="EMBL" id="AIS40850.1"/>
    </source>
</evidence>
<evidence type="ECO:0000256" key="21">
    <source>
        <dbReference type="ARBA" id="ARBA00026099"/>
    </source>
</evidence>
<evidence type="ECO:0000256" key="25">
    <source>
        <dbReference type="ARBA" id="ARBA00047370"/>
    </source>
</evidence>
<evidence type="ECO:0000256" key="24">
    <source>
        <dbReference type="ARBA" id="ARBA00047332"/>
    </source>
</evidence>
<sequence>MDSFFVEDDVSDEIIQLDDDSCFYNVDLEVEEQTGSELLNNNDYNLNSPLIYDDYEFLWEIILLNANPPIHDSKLPEVNLIKDSLRIFFPSFEGLRSDIESPHNFLFSWLITCDLNEFSGIFSKIVLKAANDANQTKSILEDFFGCQFPCNIQVLEKMPRYAWKLGEAFWIFHNIILYMNASTDFERDELKSKYGIKPMISPDKKVKFGTINDPRFGEILVTKNFCTFLMKGVVIPKNTILMFKDILISRFQTILSLSGEIDKPYNENQLMKLITLYNLGDQIILQNGNKGYDLIKMIEPLCNLRLAELAREFRPKIPEFPEYREFINASIKEFEEVGIRCAAQFKELVLSADNLELTLVFYSIFRHWGHPVIEYTEGLNKLYEQVTMTKRIDEDYAQALASDLAFKVLRKKFFEDKIWYVDKEKLSKHHPLRKYILNNTWPNKQTILEFGDRWHLLPLIQCFEIPDFIDPANIYSDKAHSLNKQELLDWLSKNRKGPIKTKRVLTTMLNTPATNWKEFFEEVDQNGLSDEDLLIGLKAKERELKRKGRFFSLMTWRLREYFVATEFLIKKHFVPLFEGLTMADDLITVVKKMIRNSNGQGLNDYSRITIANHIDYEKWNNHQRKESNKYVFKVMGQFLGYPNLIVRTHEFFEKSVIYYAGRADWIGVKRNEFINLTEHRSFWNGQKGGLEGLRQKGWSTLNYLVIERESNLRNTDVKVLAQGDNQTITTNYVLRTYRTDQELQSHIEDICQNNNIILQEIIKGTGKLGLIINKNETVQSADYMNYGKVPIFRGIIQGLNPKRWSRANFVTNDQLPTFSNVLSSISTNSLTVAHYSPRPKTAVYLYNLVGNLGIDVLMYHNPALRCDPVKVIKDQKYLLSSEFKILALYLDPSLGGISGTSLNRFMIRNFPDPLTESLSFWKKIYENTSNDIVKQLAVTIGYPDLNKFETKDIEKLIEDPTGLNLRHGINVTSIIREEIKKNLIKQSKWIKNEIMRFATTYASTETDRTLRWLTSIRPIFPRFLSEMFNATFLGAVKSTVGLFSNSRTIRNLYKKEYRKKIDSLIIKSEEISIVALINIIKSSKKNTKKLWECSSELADQLRKRSWGNEIVGMTVPHPSEILSSPEAQSDCHINAKKRENQSFGSSYVTVLLPHGLPTGKERGPFDPYLGSNTSEGTSLLTPWEKETKIPLLRRAAKMRDCISWFVEPGSNLSNSILNNLNALTNLDWSNMVRGYKRTGSAIHRFSSSRVSSGGFAACSPELLTWMVTTTDSLLGLNDQNYDFMFQSLILWSQMCLVLDNQEKRASIYHFHIDCSKCIREIEDVILEAPFELRFKNVGTIIDKWVPGGINQSIHDQHIENLPTGRWELLTDRDKSFHIGVGIGFLFTDMSLSGNHHSEDSSLFPVSLRERLIPDTFFEGLLIGLLRGSSLQLTHRRNILKGKKISHALLGTCNYAIELLTKNPVFLYFAMGKTLFDEVSRIPHRIPPSYPVSLSDGGSIIRSYLRGRLFEFRTFPSQQRDKEIWIFSDIQYPKLMSAFILSYVSLKVLMKCVAQKEFPTLIKELQALYIESVTENSRPVHKVLKQDDCQPYLCNSEIRHAAKYIENKTSTIVTQTLVFKEEAYGKINSFIATWSQEESKESNLEIPKLQNPLISSMRTFQFATGAHYKLRSIIRGLQIKFKDFICGGDGSGGMTSCLLRLSPFSRGIFNSLLEIESFGLKGIKPPPPSAIQEVNSIRQRCVNCDSCWEEPSDLSSDNTWRNFISLKKEHQLDINLMVFDMEVRSPEMSKKIEVLLLKNIPHLMQKKGIIIYKTYTSRILKKQNVIINQGGEIFDDVILTCTEMSSSMTSEVYLVCFYDPNSPQKKELFFDIKAFELWAQKNVPVFQTLEQEFDRAISLKNVDFEMGVPLELFPDSRSDLTGILVSLGLEGGYAMHLLRELHHYQKRNGPTYIWALTSLLANSILDLSKLSIEAKSFPSDGDCIKLVSWLSGVLNWFSLCTEEIQSHKTIHYLIREGFIIEKLEGAYQLKFNIWTIRDLKQLPCDFKMIQKRKNKRLYLDSELNTIGAITRNLIRLFGFQNETISSKLFDYITTNYNKNINWKSFGCQLNILNWSF</sequence>
<keyword evidence="14" id="KW-0946">Virion</keyword>
<evidence type="ECO:0000256" key="6">
    <source>
        <dbReference type="ARBA" id="ARBA00022603"/>
    </source>
</evidence>
<evidence type="ECO:0000256" key="4">
    <source>
        <dbReference type="ARBA" id="ARBA00012582"/>
    </source>
</evidence>
<keyword evidence="12" id="KW-0378">Hydrolase</keyword>
<dbReference type="InterPro" id="IPR014023">
    <property type="entry name" value="Mononeg_RNA_pol_cat"/>
</dbReference>
<evidence type="ECO:0000256" key="23">
    <source>
        <dbReference type="ARBA" id="ARBA00031012"/>
    </source>
</evidence>
<dbReference type="Pfam" id="PF14314">
    <property type="entry name" value="Methyltrans_Mon_2nd"/>
    <property type="match status" value="1"/>
</dbReference>
<evidence type="ECO:0000256" key="16">
    <source>
        <dbReference type="ARBA" id="ARBA00023042"/>
    </source>
</evidence>
<dbReference type="GO" id="GO:0044423">
    <property type="term" value="C:virion component"/>
    <property type="evidence" value="ECO:0007669"/>
    <property type="project" value="UniProtKB-KW"/>
</dbReference>
<comment type="catalytic activity">
    <reaction evidence="20">
        <text>a 5'-end (5'-triphosphoguanosine)-(2'-O-methyladenylyl)-adenylyl-cytidylyl-adenosine in mRNA + S-adenosyl-L-methionine = a 5'-end (N(7)-methyl 5'-triphosphoguanosine)-(2'-O-methyladenylyl)-adenylyl-cytidylyl-adenosine in mRNA + S-adenosyl-L-homocysteine</text>
        <dbReference type="Rhea" id="RHEA:65440"/>
        <dbReference type="Rhea" id="RHEA-COMP:16798"/>
        <dbReference type="Rhea" id="RHEA-COMP:16801"/>
        <dbReference type="ChEBI" id="CHEBI:57856"/>
        <dbReference type="ChEBI" id="CHEBI:59789"/>
        <dbReference type="ChEBI" id="CHEBI:156482"/>
        <dbReference type="ChEBI" id="CHEBI:156483"/>
    </reaction>
</comment>